<evidence type="ECO:0000256" key="4">
    <source>
        <dbReference type="ARBA" id="ARBA00012982"/>
    </source>
</evidence>
<comment type="caution">
    <text evidence="12">The sequence shown here is derived from an EMBL/GenBank/DDBJ whole genome shotgun (WGS) entry which is preliminary data.</text>
</comment>
<dbReference type="Proteomes" id="UP000295195">
    <property type="component" value="Unassembled WGS sequence"/>
</dbReference>
<dbReference type="EMBL" id="NKLP01000070">
    <property type="protein sequence ID" value="TDN32441.1"/>
    <property type="molecule type" value="Genomic_DNA"/>
</dbReference>
<dbReference type="GO" id="GO:0046872">
    <property type="term" value="F:metal ion binding"/>
    <property type="evidence" value="ECO:0007669"/>
    <property type="project" value="UniProtKB-KW"/>
</dbReference>
<dbReference type="NCBIfam" id="TIGR03112">
    <property type="entry name" value="6_pyr_pter_rel"/>
    <property type="match status" value="1"/>
</dbReference>
<dbReference type="AlphaFoldDB" id="A0A4R6CUE0"/>
<evidence type="ECO:0000256" key="5">
    <source>
        <dbReference type="ARBA" id="ARBA00018141"/>
    </source>
</evidence>
<dbReference type="EMBL" id="SCLX01000008">
    <property type="protein sequence ID" value="RXF59457.1"/>
    <property type="molecule type" value="Genomic_DNA"/>
</dbReference>
<comment type="similarity">
    <text evidence="3">Belongs to the PTPS family. QueD subfamily.</text>
</comment>
<dbReference type="PANTHER" id="PTHR12589:SF7">
    <property type="entry name" value="6-PYRUVOYL TETRAHYDROBIOPTERIN SYNTHASE"/>
    <property type="match status" value="1"/>
</dbReference>
<keyword evidence="6" id="KW-0479">Metal-binding</keyword>
<dbReference type="UniPathway" id="UPA00391"/>
<evidence type="ECO:0000313" key="12">
    <source>
        <dbReference type="EMBL" id="TDN32441.1"/>
    </source>
</evidence>
<dbReference type="PANTHER" id="PTHR12589">
    <property type="entry name" value="PYRUVOYL TETRAHYDROBIOPTERIN SYNTHASE"/>
    <property type="match status" value="1"/>
</dbReference>
<dbReference type="EC" id="4.1.2.50" evidence="4"/>
<name>A0A4R6CUE0_9LACO</name>
<gene>
    <name evidence="12" type="ORF">CEE75_04150</name>
    <name evidence="11" type="ORF">ERD32_02365</name>
</gene>
<evidence type="ECO:0000256" key="1">
    <source>
        <dbReference type="ARBA" id="ARBA00001947"/>
    </source>
</evidence>
<dbReference type="SUPFAM" id="SSF55620">
    <property type="entry name" value="Tetrahydrobiopterin biosynthesis enzymes-like"/>
    <property type="match status" value="1"/>
</dbReference>
<sequence>MTTKYHTYIFTTYLNASHAIRWSKGIGQAHSHTYEIRYSFHINNGKLIRFNEIENKIAEIIKKFNNQFLNEVEPFTKVNPTLENLTDYLFNRFGEELNKLNCSLDEISVSESPMRTYQISIR</sequence>
<evidence type="ECO:0000256" key="3">
    <source>
        <dbReference type="ARBA" id="ARBA00008900"/>
    </source>
</evidence>
<keyword evidence="8" id="KW-0456">Lyase</keyword>
<evidence type="ECO:0000256" key="9">
    <source>
        <dbReference type="ARBA" id="ARBA00031449"/>
    </source>
</evidence>
<evidence type="ECO:0000256" key="2">
    <source>
        <dbReference type="ARBA" id="ARBA00005061"/>
    </source>
</evidence>
<comment type="catalytic activity">
    <reaction evidence="10">
        <text>7,8-dihydroneopterin 3'-triphosphate + H2O = 6-carboxy-5,6,7,8-tetrahydropterin + triphosphate + acetaldehyde + 2 H(+)</text>
        <dbReference type="Rhea" id="RHEA:27966"/>
        <dbReference type="ChEBI" id="CHEBI:15343"/>
        <dbReference type="ChEBI" id="CHEBI:15377"/>
        <dbReference type="ChEBI" id="CHEBI:15378"/>
        <dbReference type="ChEBI" id="CHEBI:18036"/>
        <dbReference type="ChEBI" id="CHEBI:58462"/>
        <dbReference type="ChEBI" id="CHEBI:61032"/>
        <dbReference type="EC" id="4.1.2.50"/>
    </reaction>
</comment>
<dbReference type="GO" id="GO:0070497">
    <property type="term" value="F:6-carboxytetrahydropterin synthase activity"/>
    <property type="evidence" value="ECO:0007669"/>
    <property type="project" value="UniProtKB-EC"/>
</dbReference>
<keyword evidence="7" id="KW-0862">Zinc</keyword>
<dbReference type="Proteomes" id="UP000289808">
    <property type="component" value="Unassembled WGS sequence"/>
</dbReference>
<reference evidence="12 14" key="1">
    <citation type="submission" date="2017-06" db="EMBL/GenBank/DDBJ databases">
        <authorList>
            <person name="Swanenburg J."/>
            <person name="Kort R."/>
        </authorList>
    </citation>
    <scope>NUCLEOTIDE SEQUENCE [LARGE SCALE GENOMIC DNA]</scope>
    <source>
        <strain evidence="12 14">RL05</strain>
    </source>
</reference>
<dbReference type="RefSeq" id="WP_005722758.1">
    <property type="nucleotide sequence ID" value="NZ_CAZZQD010000001.1"/>
</dbReference>
<comment type="cofactor">
    <cofactor evidence="1">
        <name>Zn(2+)</name>
        <dbReference type="ChEBI" id="CHEBI:29105"/>
    </cofactor>
</comment>
<reference evidence="11 13" key="2">
    <citation type="submission" date="2019-01" db="EMBL/GenBank/DDBJ databases">
        <title>The genome sequence of Lactobacillus crispatus L49.</title>
        <authorList>
            <person name="Zhong J."/>
            <person name="Zhang J."/>
        </authorList>
    </citation>
    <scope>NUCLEOTIDE SEQUENCE [LARGE SCALE GENOMIC DNA]</scope>
    <source>
        <strain evidence="11 13">L49</strain>
    </source>
</reference>
<dbReference type="InterPro" id="IPR007115">
    <property type="entry name" value="6-PTP_synth/QueD"/>
</dbReference>
<evidence type="ECO:0000256" key="7">
    <source>
        <dbReference type="ARBA" id="ARBA00022833"/>
    </source>
</evidence>
<evidence type="ECO:0000313" key="11">
    <source>
        <dbReference type="EMBL" id="RXF59457.1"/>
    </source>
</evidence>
<comment type="pathway">
    <text evidence="2">Purine metabolism; 7-cyano-7-deazaguanine biosynthesis.</text>
</comment>
<accession>A0A4R6CUE0</accession>
<protein>
    <recommendedName>
        <fullName evidence="5">6-carboxy-5,6,7,8-tetrahydropterin synthase</fullName>
        <ecNumber evidence="4">4.1.2.50</ecNumber>
    </recommendedName>
    <alternativeName>
        <fullName evidence="9">Queuosine biosynthesis protein QueD</fullName>
    </alternativeName>
</protein>
<evidence type="ECO:0000256" key="8">
    <source>
        <dbReference type="ARBA" id="ARBA00023239"/>
    </source>
</evidence>
<dbReference type="Pfam" id="PF01242">
    <property type="entry name" value="PTPS"/>
    <property type="match status" value="1"/>
</dbReference>
<dbReference type="Gene3D" id="3.30.479.10">
    <property type="entry name" value="6-pyruvoyl tetrahydropterin synthase/QueD"/>
    <property type="match status" value="1"/>
</dbReference>
<evidence type="ECO:0000256" key="10">
    <source>
        <dbReference type="ARBA" id="ARBA00048807"/>
    </source>
</evidence>
<evidence type="ECO:0000313" key="13">
    <source>
        <dbReference type="Proteomes" id="UP000289808"/>
    </source>
</evidence>
<evidence type="ECO:0000313" key="14">
    <source>
        <dbReference type="Proteomes" id="UP000295195"/>
    </source>
</evidence>
<dbReference type="InterPro" id="IPR017543">
    <property type="entry name" value="6-PTP_synth-rel_bac"/>
</dbReference>
<dbReference type="InterPro" id="IPR038418">
    <property type="entry name" value="6-PTP_synth/QueD_sf"/>
</dbReference>
<organism evidence="12 14">
    <name type="scientific">Lactobacillus crispatus</name>
    <dbReference type="NCBI Taxonomy" id="47770"/>
    <lineage>
        <taxon>Bacteria</taxon>
        <taxon>Bacillati</taxon>
        <taxon>Bacillota</taxon>
        <taxon>Bacilli</taxon>
        <taxon>Lactobacillales</taxon>
        <taxon>Lactobacillaceae</taxon>
        <taxon>Lactobacillus</taxon>
    </lineage>
</organism>
<proteinExistence type="inferred from homology"/>
<evidence type="ECO:0000256" key="6">
    <source>
        <dbReference type="ARBA" id="ARBA00022723"/>
    </source>
</evidence>